<keyword evidence="1 6" id="KW-0597">Phosphoprotein</keyword>
<dbReference type="PROSITE" id="PS50110">
    <property type="entry name" value="RESPONSE_REGULATORY"/>
    <property type="match status" value="1"/>
</dbReference>
<protein>
    <submittedName>
        <fullName evidence="10">Response regulator transcription factor</fullName>
    </submittedName>
</protein>
<dbReference type="PROSITE" id="PS51755">
    <property type="entry name" value="OMPR_PHOB"/>
    <property type="match status" value="1"/>
</dbReference>
<evidence type="ECO:0000256" key="5">
    <source>
        <dbReference type="ARBA" id="ARBA00023163"/>
    </source>
</evidence>
<dbReference type="Gene3D" id="6.10.250.690">
    <property type="match status" value="1"/>
</dbReference>
<keyword evidence="3" id="KW-0805">Transcription regulation</keyword>
<evidence type="ECO:0000256" key="3">
    <source>
        <dbReference type="ARBA" id="ARBA00023015"/>
    </source>
</evidence>
<evidence type="ECO:0000256" key="6">
    <source>
        <dbReference type="PROSITE-ProRule" id="PRU00169"/>
    </source>
</evidence>
<feature type="domain" description="OmpR/PhoB-type" evidence="9">
    <location>
        <begin position="120"/>
        <end position="215"/>
    </location>
</feature>
<dbReference type="SMART" id="SM00862">
    <property type="entry name" value="Trans_reg_C"/>
    <property type="match status" value="1"/>
</dbReference>
<dbReference type="InterPro" id="IPR011006">
    <property type="entry name" value="CheY-like_superfamily"/>
</dbReference>
<evidence type="ECO:0000256" key="4">
    <source>
        <dbReference type="ARBA" id="ARBA00023125"/>
    </source>
</evidence>
<evidence type="ECO:0000256" key="2">
    <source>
        <dbReference type="ARBA" id="ARBA00023012"/>
    </source>
</evidence>
<sequence length="217" mass="25020">MANILVVEDDNSINFLIQTNLSLIGHQVDTAFDGHEAREKIETNSYDLILLDIMLPGEDGFSLLKKATDTPVIFLTAKSDVSDKVKGLQLGAEDYIVKPFEMVELIARIDVILRRTKKSEDFLVINNVKIDFLERGIYKDDLLVDCTPQEFSLLEVLAINRNITLRRDKLLELAWGYDFEGDSRTIDVHIQRLRKKLNLEDYIKTVYKIGYRLEVKR</sequence>
<dbReference type="EMBL" id="JAFLVX010000021">
    <property type="protein sequence ID" value="MBO0477145.1"/>
    <property type="molecule type" value="Genomic_DNA"/>
</dbReference>
<gene>
    <name evidence="10" type="ORF">DOK76_08680</name>
</gene>
<dbReference type="InterPro" id="IPR001867">
    <property type="entry name" value="OmpR/PhoB-type_DNA-bd"/>
</dbReference>
<evidence type="ECO:0000256" key="7">
    <source>
        <dbReference type="PROSITE-ProRule" id="PRU01091"/>
    </source>
</evidence>
<keyword evidence="11" id="KW-1185">Reference proteome</keyword>
<dbReference type="Pfam" id="PF00072">
    <property type="entry name" value="Response_reg"/>
    <property type="match status" value="1"/>
</dbReference>
<proteinExistence type="predicted"/>
<dbReference type="InterPro" id="IPR039420">
    <property type="entry name" value="WalR-like"/>
</dbReference>
<comment type="caution">
    <text evidence="10">The sequence shown here is derived from an EMBL/GenBank/DDBJ whole genome shotgun (WGS) entry which is preliminary data.</text>
</comment>
<keyword evidence="4 7" id="KW-0238">DNA-binding</keyword>
<dbReference type="InterPro" id="IPR001789">
    <property type="entry name" value="Sig_transdc_resp-reg_receiver"/>
</dbReference>
<keyword evidence="5" id="KW-0804">Transcription</keyword>
<evidence type="ECO:0000313" key="11">
    <source>
        <dbReference type="Proteomes" id="UP000664857"/>
    </source>
</evidence>
<dbReference type="Gene3D" id="3.40.50.2300">
    <property type="match status" value="1"/>
</dbReference>
<feature type="DNA-binding region" description="OmpR/PhoB-type" evidence="7">
    <location>
        <begin position="120"/>
        <end position="215"/>
    </location>
</feature>
<dbReference type="PANTHER" id="PTHR48111">
    <property type="entry name" value="REGULATOR OF RPOS"/>
    <property type="match status" value="1"/>
</dbReference>
<reference evidence="10 11" key="1">
    <citation type="submission" date="2021-03" db="EMBL/GenBank/DDBJ databases">
        <title>Enterococcal diversity collection.</title>
        <authorList>
            <person name="Gilmore M.S."/>
            <person name="Schwartzman J."/>
            <person name="Van Tyne D."/>
            <person name="Martin M."/>
            <person name="Earl A.M."/>
            <person name="Manson A.L."/>
            <person name="Straub T."/>
            <person name="Salamzade R."/>
            <person name="Saavedra J."/>
            <person name="Lebreton F."/>
            <person name="Prichula J."/>
            <person name="Schaufler K."/>
            <person name="Gaca A."/>
            <person name="Sgardioli B."/>
            <person name="Wagenaar J."/>
            <person name="Strong T."/>
        </authorList>
    </citation>
    <scope>NUCLEOTIDE SEQUENCE [LARGE SCALE GENOMIC DNA]</scope>
    <source>
        <strain evidence="10 11">DIV0080</strain>
    </source>
</reference>
<feature type="domain" description="Response regulatory" evidence="8">
    <location>
        <begin position="3"/>
        <end position="113"/>
    </location>
</feature>
<dbReference type="SMART" id="SM00448">
    <property type="entry name" value="REC"/>
    <property type="match status" value="1"/>
</dbReference>
<dbReference type="Pfam" id="PF00486">
    <property type="entry name" value="Trans_reg_C"/>
    <property type="match status" value="1"/>
</dbReference>
<keyword evidence="2" id="KW-0902">Two-component regulatory system</keyword>
<evidence type="ECO:0000259" key="8">
    <source>
        <dbReference type="PROSITE" id="PS50110"/>
    </source>
</evidence>
<evidence type="ECO:0000313" key="10">
    <source>
        <dbReference type="EMBL" id="MBO0477145.1"/>
    </source>
</evidence>
<dbReference type="RefSeq" id="WP_206966850.1">
    <property type="nucleotide sequence ID" value="NZ_JAFLVX010000021.1"/>
</dbReference>
<evidence type="ECO:0000259" key="9">
    <source>
        <dbReference type="PROSITE" id="PS51755"/>
    </source>
</evidence>
<feature type="modified residue" description="4-aspartylphosphate" evidence="6">
    <location>
        <position position="52"/>
    </location>
</feature>
<dbReference type="Proteomes" id="UP000664857">
    <property type="component" value="Unassembled WGS sequence"/>
</dbReference>
<evidence type="ECO:0000256" key="1">
    <source>
        <dbReference type="ARBA" id="ARBA00022553"/>
    </source>
</evidence>
<name>A0ABS3HTR0_9ENTE</name>
<accession>A0ABS3HTR0</accession>
<dbReference type="PANTHER" id="PTHR48111:SF40">
    <property type="entry name" value="PHOSPHATE REGULON TRANSCRIPTIONAL REGULATORY PROTEIN PHOB"/>
    <property type="match status" value="1"/>
</dbReference>
<organism evidence="10 11">
    <name type="scientific">Candidatus Vagococcus giribetii</name>
    <dbReference type="NCBI Taxonomy" id="2230876"/>
    <lineage>
        <taxon>Bacteria</taxon>
        <taxon>Bacillati</taxon>
        <taxon>Bacillota</taxon>
        <taxon>Bacilli</taxon>
        <taxon>Lactobacillales</taxon>
        <taxon>Enterococcaceae</taxon>
        <taxon>Vagococcus</taxon>
    </lineage>
</organism>
<dbReference type="SUPFAM" id="SSF52172">
    <property type="entry name" value="CheY-like"/>
    <property type="match status" value="1"/>
</dbReference>
<dbReference type="Gene3D" id="1.10.10.10">
    <property type="entry name" value="Winged helix-like DNA-binding domain superfamily/Winged helix DNA-binding domain"/>
    <property type="match status" value="1"/>
</dbReference>
<dbReference type="CDD" id="cd00383">
    <property type="entry name" value="trans_reg_C"/>
    <property type="match status" value="1"/>
</dbReference>
<dbReference type="InterPro" id="IPR036388">
    <property type="entry name" value="WH-like_DNA-bd_sf"/>
</dbReference>